<dbReference type="SUPFAM" id="SSF48452">
    <property type="entry name" value="TPR-like"/>
    <property type="match status" value="1"/>
</dbReference>
<dbReference type="RefSeq" id="WP_315648424.1">
    <property type="nucleotide sequence ID" value="NZ_JAVXZY010000001.1"/>
</dbReference>
<organism evidence="2 3">
    <name type="scientific">Roseateles aquae</name>
    <dbReference type="NCBI Taxonomy" id="3077235"/>
    <lineage>
        <taxon>Bacteria</taxon>
        <taxon>Pseudomonadati</taxon>
        <taxon>Pseudomonadota</taxon>
        <taxon>Betaproteobacteria</taxon>
        <taxon>Burkholderiales</taxon>
        <taxon>Sphaerotilaceae</taxon>
        <taxon>Roseateles</taxon>
    </lineage>
</organism>
<protein>
    <submittedName>
        <fullName evidence="2">DUF924 family protein</fullName>
    </submittedName>
</protein>
<dbReference type="InterPro" id="IPR010323">
    <property type="entry name" value="DUF924"/>
</dbReference>
<dbReference type="EMBL" id="JAVXZY010000001">
    <property type="protein sequence ID" value="MDT8998125.1"/>
    <property type="molecule type" value="Genomic_DNA"/>
</dbReference>
<dbReference type="InterPro" id="IPR045057">
    <property type="entry name" value="Gcn5-rel_NAT"/>
</dbReference>
<evidence type="ECO:0000313" key="2">
    <source>
        <dbReference type="EMBL" id="MDT8998125.1"/>
    </source>
</evidence>
<dbReference type="SUPFAM" id="SSF55729">
    <property type="entry name" value="Acyl-CoA N-acyltransferases (Nat)"/>
    <property type="match status" value="1"/>
</dbReference>
<evidence type="ECO:0000313" key="3">
    <source>
        <dbReference type="Proteomes" id="UP001246372"/>
    </source>
</evidence>
<dbReference type="InterPro" id="IPR016181">
    <property type="entry name" value="Acyl_CoA_acyltransferase"/>
</dbReference>
<gene>
    <name evidence="2" type="ORF">RQP53_02425</name>
</gene>
<name>A0ABU3P6C8_9BURK</name>
<dbReference type="PANTHER" id="PTHR31435:SF9">
    <property type="entry name" value="PROTEIN NATD1"/>
    <property type="match status" value="1"/>
</dbReference>
<sequence length="290" mass="32312">MNAAPRLDIHHEEQAQGGRFWAEPRPGLRCELDYLFKAEGHIVFTHTGVPAELTGQGLAAQLVEAGLRWAAPKARPIVPACSYVASYLRRQPHWLRLLEPAPVQEILNFWLGALSSDSDGQILASWFRKDANFDAEVRQRFGHLIEQALNGALSGWNSPLARLAQILLLDQFTRNGFRDSARAFAGDAQALRLALLLLDSGEHLQLSPLQRWFAYLPLEHAEDLALQRRSVQCFEQLAAEQPTLAGALDYARRHEAVIARFGRFPHRNALLGRPSSAEELAYLAEPGAGF</sequence>
<dbReference type="Gene3D" id="1.25.40.10">
    <property type="entry name" value="Tetratricopeptide repeat domain"/>
    <property type="match status" value="1"/>
</dbReference>
<dbReference type="PANTHER" id="PTHR31435">
    <property type="entry name" value="PROTEIN NATD1"/>
    <property type="match status" value="1"/>
</dbReference>
<dbReference type="Gene3D" id="3.40.630.30">
    <property type="match status" value="1"/>
</dbReference>
<comment type="caution">
    <text evidence="2">The sequence shown here is derived from an EMBL/GenBank/DDBJ whole genome shotgun (WGS) entry which is preliminary data.</text>
</comment>
<reference evidence="2" key="1">
    <citation type="submission" date="2023-09" db="EMBL/GenBank/DDBJ databases">
        <title>Paucibacter sp. APW11 Genome sequencing and assembly.</title>
        <authorList>
            <person name="Kim I."/>
        </authorList>
    </citation>
    <scope>NUCLEOTIDE SEQUENCE</scope>
    <source>
        <strain evidence="2">APW11</strain>
    </source>
</reference>
<evidence type="ECO:0000259" key="1">
    <source>
        <dbReference type="PROSITE" id="PS51729"/>
    </source>
</evidence>
<dbReference type="Pfam" id="PF14542">
    <property type="entry name" value="Acetyltransf_CG"/>
    <property type="match status" value="1"/>
</dbReference>
<dbReference type="Pfam" id="PF06041">
    <property type="entry name" value="DUF924"/>
    <property type="match status" value="1"/>
</dbReference>
<dbReference type="InterPro" id="IPR031165">
    <property type="entry name" value="GNAT_YJDJ"/>
</dbReference>
<feature type="domain" description="N-acetyltransferase" evidence="1">
    <location>
        <begin position="12"/>
        <end position="99"/>
    </location>
</feature>
<dbReference type="Proteomes" id="UP001246372">
    <property type="component" value="Unassembled WGS sequence"/>
</dbReference>
<dbReference type="Gene3D" id="1.20.58.320">
    <property type="entry name" value="TPR-like"/>
    <property type="match status" value="1"/>
</dbReference>
<keyword evidence="3" id="KW-1185">Reference proteome</keyword>
<dbReference type="PROSITE" id="PS51729">
    <property type="entry name" value="GNAT_YJDJ"/>
    <property type="match status" value="1"/>
</dbReference>
<proteinExistence type="predicted"/>
<accession>A0ABU3P6C8</accession>
<dbReference type="InterPro" id="IPR011990">
    <property type="entry name" value="TPR-like_helical_dom_sf"/>
</dbReference>